<dbReference type="AlphaFoldDB" id="A0A516GYH2"/>
<reference evidence="7 8" key="1">
    <citation type="submission" date="2019-07" db="EMBL/GenBank/DDBJ databases">
        <title>Genome sequencing for Ferrovibrio sp. K5.</title>
        <authorList>
            <person name="Park S.-J."/>
        </authorList>
    </citation>
    <scope>NUCLEOTIDE SEQUENCE [LARGE SCALE GENOMIC DNA]</scope>
    <source>
        <strain evidence="7 8">K5</strain>
    </source>
</reference>
<keyword evidence="2 6" id="KW-0812">Transmembrane</keyword>
<dbReference type="PROSITE" id="PS51257">
    <property type="entry name" value="PROKAR_LIPOPROTEIN"/>
    <property type="match status" value="1"/>
</dbReference>
<feature type="transmembrane region" description="Helical" evidence="6">
    <location>
        <begin position="20"/>
        <end position="41"/>
    </location>
</feature>
<evidence type="ECO:0000256" key="2">
    <source>
        <dbReference type="ARBA" id="ARBA00022692"/>
    </source>
</evidence>
<feature type="transmembrane region" description="Helical" evidence="6">
    <location>
        <begin position="83"/>
        <end position="104"/>
    </location>
</feature>
<sequence length="216" mass="23519">MPVYTRRQCTRAELLADAVVHLLGLGFGLAACITLVVFIAINPDLPRGLSLGIYAFGLLVMLACSALYNMTTQARLKAVFRRFDHAAIFVMIAGTYTPFSLIVIGGLWGALLLGFVWTVALIGVFLKLRYPLRFEKLSVIAYLLLGWVILAALEPLISSMSLAALILLVTGGGLYSLGVVFHLWERLPFQNAIWHVFVLAAAACHFAAILVDVAII</sequence>
<keyword evidence="4 6" id="KW-0472">Membrane</keyword>
<evidence type="ECO:0000256" key="4">
    <source>
        <dbReference type="ARBA" id="ARBA00023136"/>
    </source>
</evidence>
<keyword evidence="5" id="KW-0479">Metal-binding</keyword>
<comment type="subcellular location">
    <subcellularLocation>
        <location evidence="1">Membrane</location>
        <topology evidence="1">Multi-pass membrane protein</topology>
    </subcellularLocation>
</comment>
<evidence type="ECO:0000256" key="6">
    <source>
        <dbReference type="SAM" id="Phobius"/>
    </source>
</evidence>
<name>A0A516GYH2_9PROT</name>
<dbReference type="Proteomes" id="UP000317496">
    <property type="component" value="Chromosome"/>
</dbReference>
<gene>
    <name evidence="7" type="ORF">FNB15_04295</name>
</gene>
<dbReference type="KEGG" id="fer:FNB15_04295"/>
<evidence type="ECO:0000313" key="8">
    <source>
        <dbReference type="Proteomes" id="UP000317496"/>
    </source>
</evidence>
<feature type="transmembrane region" description="Helical" evidence="6">
    <location>
        <begin position="196"/>
        <end position="215"/>
    </location>
</feature>
<accession>A0A516GYH2</accession>
<evidence type="ECO:0000256" key="3">
    <source>
        <dbReference type="ARBA" id="ARBA00022989"/>
    </source>
</evidence>
<dbReference type="Pfam" id="PF03006">
    <property type="entry name" value="HlyIII"/>
    <property type="match status" value="1"/>
</dbReference>
<dbReference type="InterPro" id="IPR004254">
    <property type="entry name" value="AdipoR/HlyIII-related"/>
</dbReference>
<feature type="transmembrane region" description="Helical" evidence="6">
    <location>
        <begin position="53"/>
        <end position="71"/>
    </location>
</feature>
<evidence type="ECO:0000313" key="7">
    <source>
        <dbReference type="EMBL" id="QDO96542.1"/>
    </source>
</evidence>
<dbReference type="GO" id="GO:0046872">
    <property type="term" value="F:metal ion binding"/>
    <property type="evidence" value="ECO:0007669"/>
    <property type="project" value="UniProtKB-KW"/>
</dbReference>
<evidence type="ECO:0000256" key="1">
    <source>
        <dbReference type="ARBA" id="ARBA00004141"/>
    </source>
</evidence>
<keyword evidence="3 6" id="KW-1133">Transmembrane helix</keyword>
<dbReference type="OrthoDB" id="9813689at2"/>
<protein>
    <submittedName>
        <fullName evidence="7">Hemolysin III family protein</fullName>
    </submittedName>
</protein>
<dbReference type="PANTHER" id="PTHR20855:SF3">
    <property type="entry name" value="LD03007P"/>
    <property type="match status" value="1"/>
</dbReference>
<feature type="transmembrane region" description="Helical" evidence="6">
    <location>
        <begin position="163"/>
        <end position="184"/>
    </location>
</feature>
<dbReference type="GO" id="GO:0016020">
    <property type="term" value="C:membrane"/>
    <property type="evidence" value="ECO:0007669"/>
    <property type="project" value="UniProtKB-SubCell"/>
</dbReference>
<dbReference type="EMBL" id="CP041636">
    <property type="protein sequence ID" value="QDO96542.1"/>
    <property type="molecule type" value="Genomic_DNA"/>
</dbReference>
<proteinExistence type="predicted"/>
<keyword evidence="8" id="KW-1185">Reference proteome</keyword>
<organism evidence="7 8">
    <name type="scientific">Ferrovibrio terrae</name>
    <dbReference type="NCBI Taxonomy" id="2594003"/>
    <lineage>
        <taxon>Bacteria</taxon>
        <taxon>Pseudomonadati</taxon>
        <taxon>Pseudomonadota</taxon>
        <taxon>Alphaproteobacteria</taxon>
        <taxon>Rhodospirillales</taxon>
        <taxon>Rhodospirillaceae</taxon>
        <taxon>Ferrovibrio</taxon>
    </lineage>
</organism>
<evidence type="ECO:0000256" key="5">
    <source>
        <dbReference type="PIRSR" id="PIRSR604254-1"/>
    </source>
</evidence>
<feature type="binding site" evidence="5">
    <location>
        <position position="195"/>
    </location>
    <ligand>
        <name>Zn(2+)</name>
        <dbReference type="ChEBI" id="CHEBI:29105"/>
    </ligand>
</feature>
<feature type="transmembrane region" description="Helical" evidence="6">
    <location>
        <begin position="140"/>
        <end position="157"/>
    </location>
</feature>
<dbReference type="RefSeq" id="WP_144067523.1">
    <property type="nucleotide sequence ID" value="NZ_CP041636.1"/>
</dbReference>
<keyword evidence="5" id="KW-0862">Zinc</keyword>
<feature type="transmembrane region" description="Helical" evidence="6">
    <location>
        <begin position="110"/>
        <end position="128"/>
    </location>
</feature>
<dbReference type="PANTHER" id="PTHR20855">
    <property type="entry name" value="ADIPOR/PROGESTIN RECEPTOR-RELATED"/>
    <property type="match status" value="1"/>
</dbReference>